<organism evidence="3 4">
    <name type="scientific">Fusarium oxysporum f. sp. cubense</name>
    <dbReference type="NCBI Taxonomy" id="61366"/>
    <lineage>
        <taxon>Eukaryota</taxon>
        <taxon>Fungi</taxon>
        <taxon>Dikarya</taxon>
        <taxon>Ascomycota</taxon>
        <taxon>Pezizomycotina</taxon>
        <taxon>Sordariomycetes</taxon>
        <taxon>Hypocreomycetidae</taxon>
        <taxon>Hypocreales</taxon>
        <taxon>Nectriaceae</taxon>
        <taxon>Fusarium</taxon>
        <taxon>Fusarium oxysporum species complex</taxon>
    </lineage>
</organism>
<comment type="caution">
    <text evidence="3">The sequence shown here is derived from an EMBL/GenBank/DDBJ whole genome shotgun (WGS) entry which is preliminary data.</text>
</comment>
<name>A0A5C6SX60_FUSOC</name>
<feature type="compositionally biased region" description="Low complexity" evidence="1">
    <location>
        <begin position="638"/>
        <end position="654"/>
    </location>
</feature>
<feature type="domain" description="Heterokaryon incompatibility" evidence="2">
    <location>
        <begin position="46"/>
        <end position="204"/>
    </location>
</feature>
<evidence type="ECO:0000313" key="3">
    <source>
        <dbReference type="EMBL" id="TXC03006.1"/>
    </source>
</evidence>
<feature type="compositionally biased region" description="Basic and acidic residues" evidence="1">
    <location>
        <begin position="656"/>
        <end position="672"/>
    </location>
</feature>
<accession>A0A5C6SX60</accession>
<dbReference type="InterPro" id="IPR052895">
    <property type="entry name" value="HetReg/Transcr_Mod"/>
</dbReference>
<dbReference type="InterPro" id="IPR010730">
    <property type="entry name" value="HET"/>
</dbReference>
<dbReference type="EMBL" id="VMNF01000008">
    <property type="protein sequence ID" value="TXC03006.1"/>
    <property type="molecule type" value="Genomic_DNA"/>
</dbReference>
<dbReference type="PANTHER" id="PTHR24148:SF73">
    <property type="entry name" value="HET DOMAIN PROTEIN (AFU_ORTHOLOGUE AFUA_8G01020)"/>
    <property type="match status" value="1"/>
</dbReference>
<dbReference type="Proteomes" id="UP000321331">
    <property type="component" value="Unassembled WGS sequence"/>
</dbReference>
<protein>
    <recommendedName>
        <fullName evidence="2">Heterokaryon incompatibility domain-containing protein</fullName>
    </recommendedName>
</protein>
<evidence type="ECO:0000313" key="4">
    <source>
        <dbReference type="Proteomes" id="UP000321331"/>
    </source>
</evidence>
<gene>
    <name evidence="3" type="ORF">FocTR4_00015437</name>
</gene>
<feature type="region of interest" description="Disordered" evidence="1">
    <location>
        <begin position="618"/>
        <end position="672"/>
    </location>
</feature>
<evidence type="ECO:0000259" key="2">
    <source>
        <dbReference type="Pfam" id="PF06985"/>
    </source>
</evidence>
<dbReference type="PANTHER" id="PTHR24148">
    <property type="entry name" value="ANKYRIN REPEAT DOMAIN-CONTAINING PROTEIN 39 HOMOLOG-RELATED"/>
    <property type="match status" value="1"/>
</dbReference>
<proteinExistence type="predicted"/>
<evidence type="ECO:0000256" key="1">
    <source>
        <dbReference type="SAM" id="MobiDB-lite"/>
    </source>
</evidence>
<dbReference type="AlphaFoldDB" id="A0A5C6SX60"/>
<reference evidence="3 4" key="1">
    <citation type="submission" date="2019-07" db="EMBL/GenBank/DDBJ databases">
        <title>The First High-Quality Draft Genome Sequence of the Causal Agent of the Current Panama Disease Epidemic.</title>
        <authorList>
            <person name="Warmington R.J."/>
            <person name="Kay W."/>
            <person name="Jeffries A."/>
            <person name="Bebber D."/>
            <person name="Moore K."/>
            <person name="Studholme D.J."/>
        </authorList>
    </citation>
    <scope>NUCLEOTIDE SEQUENCE [LARGE SCALE GENOMIC DNA]</scope>
    <source>
        <strain evidence="3 4">TR4</strain>
    </source>
</reference>
<feature type="compositionally biased region" description="Polar residues" evidence="1">
    <location>
        <begin position="625"/>
        <end position="637"/>
    </location>
</feature>
<dbReference type="Pfam" id="PF06985">
    <property type="entry name" value="HET"/>
    <property type="match status" value="1"/>
</dbReference>
<sequence length="672" mass="76052">MNLYHPLTSDKKHFDIRICILLPKSHGTLITCKLKTLNLLEDKVDYEALSYAWGSSEDNATITVNETTLQVTRNLTDALTYLRHDVKLRSLWIDAICINQSDVDERNSQVRAMGRIYSSASCVISWLGLMDDPIDYVEQMKTARSLIELARSYSTDELFALLLDSPSKEDLEKVFEDGLYSLQLVIGERKYRPPYWRRAWIIQEVSSARFWKLQSGALCISEGDIEVVMEILKDPRVKTVMKTKYQERRLRALIGLNSFLSVSVYRSILCSPETSLSELFISSPNQGTSALLTPRTQGSWPLLSLLRHSWSRLCVDPRDKVFSILAASDMKDSRSQRLEIDYTRSISRVYTESAKAIIETSCSLDVLSYVNAADRTGSWDLPSWVPNWGTYKTPDTADRPISYNQQRAMGNSVARVSFLQRSGKEVLLAWGICFGTVVGLRDPLINIDTERMRDKARIANLEYLSLYRQLPLVFRDLSELALPNQLSGESFRRTCSLGLLGHEVDDSFGELLDELPLESSDNKQALSSTAESLIKRFGYRYRTMALALANRSIFVVKPTNLGKIQLNYEIGIGEAAAVQESDLVCLLEGCGTPLILRPMGSQHVVSMMTELEDKVRREEGIVSRPESTLNNSSENTGQATYQQPEEETTTQGQEDTSERRPRKDEDKRSSEN</sequence>